<reference evidence="1" key="2">
    <citation type="submission" date="2025-08" db="UniProtKB">
        <authorList>
            <consortium name="Ensembl"/>
        </authorList>
    </citation>
    <scope>IDENTIFICATION</scope>
</reference>
<dbReference type="Gene3D" id="3.40.50.300">
    <property type="entry name" value="P-loop containing nucleotide triphosphate hydrolases"/>
    <property type="match status" value="1"/>
</dbReference>
<organism evidence="1 2">
    <name type="scientific">Echeneis naucrates</name>
    <name type="common">Live sharksucker</name>
    <dbReference type="NCBI Taxonomy" id="173247"/>
    <lineage>
        <taxon>Eukaryota</taxon>
        <taxon>Metazoa</taxon>
        <taxon>Chordata</taxon>
        <taxon>Craniata</taxon>
        <taxon>Vertebrata</taxon>
        <taxon>Euteleostomi</taxon>
        <taxon>Actinopterygii</taxon>
        <taxon>Neopterygii</taxon>
        <taxon>Teleostei</taxon>
        <taxon>Neoteleostei</taxon>
        <taxon>Acanthomorphata</taxon>
        <taxon>Carangaria</taxon>
        <taxon>Carangiformes</taxon>
        <taxon>Echeneidae</taxon>
        <taxon>Echeneis</taxon>
    </lineage>
</organism>
<evidence type="ECO:0000313" key="2">
    <source>
        <dbReference type="Proteomes" id="UP000472264"/>
    </source>
</evidence>
<protein>
    <recommendedName>
        <fullName evidence="3">AIG1-type G domain-containing protein</fullName>
    </recommendedName>
</protein>
<reference evidence="1" key="3">
    <citation type="submission" date="2025-09" db="UniProtKB">
        <authorList>
            <consortium name="Ensembl"/>
        </authorList>
    </citation>
    <scope>IDENTIFICATION</scope>
</reference>
<dbReference type="InterPro" id="IPR027417">
    <property type="entry name" value="P-loop_NTPase"/>
</dbReference>
<evidence type="ECO:0008006" key="3">
    <source>
        <dbReference type="Google" id="ProtNLM"/>
    </source>
</evidence>
<dbReference type="AlphaFoldDB" id="A0A665THQ3"/>
<evidence type="ECO:0000313" key="1">
    <source>
        <dbReference type="Ensembl" id="ENSENLP00000006483.1"/>
    </source>
</evidence>
<accession>A0A665THQ3</accession>
<dbReference type="Ensembl" id="ENSENLT00000006776.1">
    <property type="protein sequence ID" value="ENSENLP00000006483.1"/>
    <property type="gene ID" value="ENSENLG00000003083.1"/>
</dbReference>
<dbReference type="InParanoid" id="A0A665THQ3"/>
<sequence length="76" mass="8829">MFYGRLWRRRDEWRRAIMLVGAKGSGKTSVLNTILGRDSQQPQRRTAQCVVGRRVVVEEKSGARWSQWWTRPAASP</sequence>
<reference evidence="1" key="1">
    <citation type="submission" date="2021-04" db="EMBL/GenBank/DDBJ databases">
        <authorList>
            <consortium name="Wellcome Sanger Institute Data Sharing"/>
        </authorList>
    </citation>
    <scope>NUCLEOTIDE SEQUENCE [LARGE SCALE GENOMIC DNA]</scope>
</reference>
<name>A0A665THQ3_ECHNA</name>
<proteinExistence type="predicted"/>
<dbReference type="Proteomes" id="UP000472264">
    <property type="component" value="Chromosome 8"/>
</dbReference>
<keyword evidence="2" id="KW-1185">Reference proteome</keyword>
<dbReference type="SUPFAM" id="SSF52540">
    <property type="entry name" value="P-loop containing nucleoside triphosphate hydrolases"/>
    <property type="match status" value="1"/>
</dbReference>